<comment type="caution">
    <text evidence="6">The sequence shown here is derived from an EMBL/GenBank/DDBJ whole genome shotgun (WGS) entry which is preliminary data.</text>
</comment>
<dbReference type="PANTHER" id="PTHR30055">
    <property type="entry name" value="HTH-TYPE TRANSCRIPTIONAL REGULATOR RUTR"/>
    <property type="match status" value="1"/>
</dbReference>
<dbReference type="GO" id="GO:0000976">
    <property type="term" value="F:transcription cis-regulatory region binding"/>
    <property type="evidence" value="ECO:0007669"/>
    <property type="project" value="TreeGrafter"/>
</dbReference>
<evidence type="ECO:0000256" key="1">
    <source>
        <dbReference type="ARBA" id="ARBA00023015"/>
    </source>
</evidence>
<dbReference type="Gene3D" id="1.10.357.10">
    <property type="entry name" value="Tetracycline Repressor, domain 2"/>
    <property type="match status" value="1"/>
</dbReference>
<dbReference type="OrthoDB" id="9795011at2"/>
<protein>
    <submittedName>
        <fullName evidence="6">TetR family transcriptional regulator</fullName>
    </submittedName>
</protein>
<dbReference type="AlphaFoldDB" id="A0A2M8J5T6"/>
<evidence type="ECO:0000313" key="7">
    <source>
        <dbReference type="Proteomes" id="UP000231553"/>
    </source>
</evidence>
<dbReference type="Pfam" id="PF21597">
    <property type="entry name" value="TetR_C_43"/>
    <property type="match status" value="1"/>
</dbReference>
<dbReference type="RefSeq" id="WP_100161106.1">
    <property type="nucleotide sequence ID" value="NZ_PGTB01000004.1"/>
</dbReference>
<organism evidence="6 7">
    <name type="scientific">Pseudooceanicola lipolyticus</name>
    <dbReference type="NCBI Taxonomy" id="2029104"/>
    <lineage>
        <taxon>Bacteria</taxon>
        <taxon>Pseudomonadati</taxon>
        <taxon>Pseudomonadota</taxon>
        <taxon>Alphaproteobacteria</taxon>
        <taxon>Rhodobacterales</taxon>
        <taxon>Paracoccaceae</taxon>
        <taxon>Pseudooceanicola</taxon>
    </lineage>
</organism>
<dbReference type="GO" id="GO:0003700">
    <property type="term" value="F:DNA-binding transcription factor activity"/>
    <property type="evidence" value="ECO:0007669"/>
    <property type="project" value="TreeGrafter"/>
</dbReference>
<keyword evidence="7" id="KW-1185">Reference proteome</keyword>
<reference evidence="6 7" key="1">
    <citation type="journal article" date="2018" name="Int. J. Syst. Evol. Microbiol.">
        <title>Pseudooceanicola lipolyticus sp. nov., a marine alphaproteobacterium, reclassification of Oceanicola flagellatus as Pseudooceanicola flagellatus comb. nov. and emended description of the genus Pseudooceanicola.</title>
        <authorList>
            <person name="Huang M.-M."/>
            <person name="Guo L.-L."/>
            <person name="Wu Y.-H."/>
            <person name="Lai Q.-L."/>
            <person name="Shao Z.-Z."/>
            <person name="Wang C.-S."/>
            <person name="Wu M."/>
            <person name="Xu X.-W."/>
        </authorList>
    </citation>
    <scope>NUCLEOTIDE SEQUENCE [LARGE SCALE GENOMIC DNA]</scope>
    <source>
        <strain evidence="6 7">157</strain>
    </source>
</reference>
<evidence type="ECO:0000259" key="5">
    <source>
        <dbReference type="PROSITE" id="PS50977"/>
    </source>
</evidence>
<evidence type="ECO:0000256" key="3">
    <source>
        <dbReference type="ARBA" id="ARBA00023163"/>
    </source>
</evidence>
<dbReference type="InterPro" id="IPR001647">
    <property type="entry name" value="HTH_TetR"/>
</dbReference>
<dbReference type="EMBL" id="PGTB01000004">
    <property type="protein sequence ID" value="PJE38115.1"/>
    <property type="molecule type" value="Genomic_DNA"/>
</dbReference>
<proteinExistence type="predicted"/>
<dbReference type="PROSITE" id="PS50977">
    <property type="entry name" value="HTH_TETR_2"/>
    <property type="match status" value="1"/>
</dbReference>
<keyword evidence="2 4" id="KW-0238">DNA-binding</keyword>
<dbReference type="SUPFAM" id="SSF48498">
    <property type="entry name" value="Tetracyclin repressor-like, C-terminal domain"/>
    <property type="match status" value="1"/>
</dbReference>
<dbReference type="InterPro" id="IPR036271">
    <property type="entry name" value="Tet_transcr_reg_TetR-rel_C_sf"/>
</dbReference>
<dbReference type="PRINTS" id="PR00455">
    <property type="entry name" value="HTHTETR"/>
</dbReference>
<dbReference type="InterPro" id="IPR050109">
    <property type="entry name" value="HTH-type_TetR-like_transc_reg"/>
</dbReference>
<dbReference type="SUPFAM" id="SSF46689">
    <property type="entry name" value="Homeodomain-like"/>
    <property type="match status" value="1"/>
</dbReference>
<dbReference type="InterPro" id="IPR049445">
    <property type="entry name" value="TetR_SbtR-like_C"/>
</dbReference>
<evidence type="ECO:0000313" key="6">
    <source>
        <dbReference type="EMBL" id="PJE38115.1"/>
    </source>
</evidence>
<keyword evidence="1" id="KW-0805">Transcription regulation</keyword>
<gene>
    <name evidence="6" type="ORF">CVM52_02940</name>
</gene>
<dbReference type="Pfam" id="PF00440">
    <property type="entry name" value="TetR_N"/>
    <property type="match status" value="1"/>
</dbReference>
<sequence>MVTARRKPRSDALRNRERLIEAAKEILGRGGPEASLEAVARSAGVGIGTLYRHFPTREDLFQAVYRHEVEQLIELAGRLDATSDGPEALRTWLYSLVELVETKRGLLGALAVVASDESKAMFAEISARMARAVDTLIAPAQSAGRLRADITADDLLGTVYALCYARPPEPGWKDGVLRLLDIFVDGLHTGKPR</sequence>
<dbReference type="PANTHER" id="PTHR30055:SF234">
    <property type="entry name" value="HTH-TYPE TRANSCRIPTIONAL REGULATOR BETI"/>
    <property type="match status" value="1"/>
</dbReference>
<dbReference type="InterPro" id="IPR009057">
    <property type="entry name" value="Homeodomain-like_sf"/>
</dbReference>
<feature type="domain" description="HTH tetR-type" evidence="5">
    <location>
        <begin position="13"/>
        <end position="72"/>
    </location>
</feature>
<keyword evidence="3" id="KW-0804">Transcription</keyword>
<evidence type="ECO:0000256" key="2">
    <source>
        <dbReference type="ARBA" id="ARBA00023125"/>
    </source>
</evidence>
<evidence type="ECO:0000256" key="4">
    <source>
        <dbReference type="PROSITE-ProRule" id="PRU00335"/>
    </source>
</evidence>
<feature type="DNA-binding region" description="H-T-H motif" evidence="4">
    <location>
        <begin position="35"/>
        <end position="54"/>
    </location>
</feature>
<dbReference type="Proteomes" id="UP000231553">
    <property type="component" value="Unassembled WGS sequence"/>
</dbReference>
<name>A0A2M8J5T6_9RHOB</name>
<accession>A0A2M8J5T6</accession>